<dbReference type="EC" id="3.4.14.10" evidence="18"/>
<dbReference type="CDD" id="cd04852">
    <property type="entry name" value="Peptidases_S8_3"/>
    <property type="match status" value="1"/>
</dbReference>
<evidence type="ECO:0000256" key="10">
    <source>
        <dbReference type="ARBA" id="ARBA00023180"/>
    </source>
</evidence>
<evidence type="ECO:0000259" key="16">
    <source>
        <dbReference type="Pfam" id="PF05922"/>
    </source>
</evidence>
<feature type="signal peptide" evidence="13">
    <location>
        <begin position="1"/>
        <end position="29"/>
    </location>
</feature>
<keyword evidence="8 12" id="KW-0378">Hydrolase</keyword>
<evidence type="ECO:0000256" key="11">
    <source>
        <dbReference type="PIRSR" id="PIRSR615500-1"/>
    </source>
</evidence>
<dbReference type="InterPro" id="IPR015500">
    <property type="entry name" value="Peptidase_S8_subtilisin-rel"/>
</dbReference>
<dbReference type="FunFam" id="3.40.50.200:FF:000006">
    <property type="entry name" value="Subtilisin-like protease SBT1.5"/>
    <property type="match status" value="1"/>
</dbReference>
<dbReference type="PANTHER" id="PTHR10795">
    <property type="entry name" value="PROPROTEIN CONVERTASE SUBTILISIN/KEXIN"/>
    <property type="match status" value="1"/>
</dbReference>
<dbReference type="InterPro" id="IPR023828">
    <property type="entry name" value="Peptidase_S8_Ser-AS"/>
</dbReference>
<dbReference type="EMBL" id="PSQE01000004">
    <property type="protein sequence ID" value="RHN63367.1"/>
    <property type="molecule type" value="Genomic_DNA"/>
</dbReference>
<dbReference type="Pfam" id="PF05922">
    <property type="entry name" value="Inhibitor_I9"/>
    <property type="match status" value="1"/>
</dbReference>
<dbReference type="Gene3D" id="2.60.40.2310">
    <property type="match status" value="1"/>
</dbReference>
<dbReference type="Proteomes" id="UP000265566">
    <property type="component" value="Chromosome 4"/>
</dbReference>
<sequence>MRKPMSSSSIDHTLLLLLLCFLLQKPTQASKKSYIVYLGPQSYGTGLTALDIESVTNSHYNLLGSYVGSTDKAKEAIFYSYSKYFNGFAAVLDEDEAAMVAKHPNVASIFLNKPRKLHTTHSWDFLGLERNGVIPKGSLWSKSKGEDIIIGNLDTGVWPESKSFSDEGVGPVPTRWRGICDVDIDNTDKFKCNRKLIGARYFYKGYLADAGKSTNVTFHSARDFDGHGSHTLSTAGGNFVANASVFGNGLGTASGGSPNARVAAYKVCWPPLAVGGGCYEADILAGFEAAILDGVDVISASVGGDPVEFYESSIAIGSFHAVANGIVVVSSAGNTGPKPKTASNLEPWSITVAASTTDREFTSYVTLGNKKILKGASLSESHLPPHKFYPLISAVDAKADRASSDDALLCKKGTLDSKKAKGKIVVCLRGDNDRTDKGVQAARAGAVGMILANNIESGNDVLSDPHVLPASHLGYDDGSYIFSYLNNTKSPKASISKVETKLGQSPSPIMASFSSRGPNIIDPSILKPDITGPGVDIVAAYSEAASPSQQKSDKRRSPFITLSGTSMSTPHVSGIVGIIKSLHPDWSPAAIKSAIMTTARIKDNTGKPILDSTRINANPFAYGAGQVQPNHAVDPGLVYDLNITDYTNYLCNRGYKGSRLTIFYGKRYICPKSFNLLDFNYPSISIPNLKIRDFLNVTRTLTNVGSPSTYKVHIQAPHEVLVSVEPKVLNFKEKGEKKEFRVTFSLKTLTNNSTDYLFGSLDWSDCKHHVRSSIVIKLQN</sequence>
<reference evidence="19" key="1">
    <citation type="journal article" date="2018" name="Nat. Plants">
        <title>Whole-genome landscape of Medicago truncatula symbiotic genes.</title>
        <authorList>
            <person name="Pecrix Y."/>
            <person name="Staton S.E."/>
            <person name="Sallet E."/>
            <person name="Lelandais-Briere C."/>
            <person name="Moreau S."/>
            <person name="Carrere S."/>
            <person name="Blein T."/>
            <person name="Jardinaud M.F."/>
            <person name="Latrasse D."/>
            <person name="Zouine M."/>
            <person name="Zahm M."/>
            <person name="Kreplak J."/>
            <person name="Mayjonade B."/>
            <person name="Satge C."/>
            <person name="Perez M."/>
            <person name="Cauet S."/>
            <person name="Marande W."/>
            <person name="Chantry-Darmon C."/>
            <person name="Lopez-Roques C."/>
            <person name="Bouchez O."/>
            <person name="Berard A."/>
            <person name="Debelle F."/>
            <person name="Munos S."/>
            <person name="Bendahmane A."/>
            <person name="Berges H."/>
            <person name="Niebel A."/>
            <person name="Buitink J."/>
            <person name="Frugier F."/>
            <person name="Benhamed M."/>
            <person name="Crespi M."/>
            <person name="Gouzy J."/>
            <person name="Gamas P."/>
        </authorList>
    </citation>
    <scope>NUCLEOTIDE SEQUENCE [LARGE SCALE GENOMIC DNA]</scope>
    <source>
        <strain evidence="19">cv. Jemalong A17</strain>
    </source>
</reference>
<evidence type="ECO:0000256" key="4">
    <source>
        <dbReference type="ARBA" id="ARBA00022523"/>
    </source>
</evidence>
<evidence type="ECO:0000256" key="6">
    <source>
        <dbReference type="ARBA" id="ARBA00022670"/>
    </source>
</evidence>
<dbReference type="Gene3D" id="3.30.70.80">
    <property type="entry name" value="Peptidase S8 propeptide/proteinase inhibitor I9"/>
    <property type="match status" value="1"/>
</dbReference>
<evidence type="ECO:0000256" key="12">
    <source>
        <dbReference type="PROSITE-ProRule" id="PRU01240"/>
    </source>
</evidence>
<dbReference type="OrthoDB" id="206201at2759"/>
<evidence type="ECO:0000259" key="17">
    <source>
        <dbReference type="Pfam" id="PF17766"/>
    </source>
</evidence>
<keyword evidence="6 12" id="KW-0645">Protease</keyword>
<feature type="active site" description="Charge relay system" evidence="11 12">
    <location>
        <position position="154"/>
    </location>
</feature>
<accession>A0A396IK95</accession>
<evidence type="ECO:0000313" key="18">
    <source>
        <dbReference type="EMBL" id="RHN63367.1"/>
    </source>
</evidence>
<dbReference type="InterPro" id="IPR037045">
    <property type="entry name" value="S8pro/Inhibitor_I9_sf"/>
</dbReference>
<feature type="active site" description="Charge relay system" evidence="11 12">
    <location>
        <position position="566"/>
    </location>
</feature>
<evidence type="ECO:0000256" key="3">
    <source>
        <dbReference type="ARBA" id="ARBA00011073"/>
    </source>
</evidence>
<dbReference type="InterPro" id="IPR003137">
    <property type="entry name" value="PA_domain"/>
</dbReference>
<evidence type="ECO:0000256" key="13">
    <source>
        <dbReference type="SAM" id="SignalP"/>
    </source>
</evidence>
<evidence type="ECO:0000256" key="9">
    <source>
        <dbReference type="ARBA" id="ARBA00022825"/>
    </source>
</evidence>
<dbReference type="FunFam" id="3.50.30.30:FF:000005">
    <property type="entry name" value="subtilisin-like protease SBT1.5"/>
    <property type="match status" value="1"/>
</dbReference>
<dbReference type="GO" id="GO:0006508">
    <property type="term" value="P:proteolysis"/>
    <property type="evidence" value="ECO:0007669"/>
    <property type="project" value="UniProtKB-KW"/>
</dbReference>
<feature type="domain" description="Inhibitor I9" evidence="16">
    <location>
        <begin position="33"/>
        <end position="118"/>
    </location>
</feature>
<comment type="caution">
    <text evidence="18">The sequence shown here is derived from an EMBL/GenBank/DDBJ whole genome shotgun (WGS) entry which is preliminary data.</text>
</comment>
<dbReference type="FunFam" id="3.30.70.80:FF:000002">
    <property type="entry name" value="Subtilisin-like protease SBT5.3"/>
    <property type="match status" value="1"/>
</dbReference>
<evidence type="ECO:0000259" key="15">
    <source>
        <dbReference type="Pfam" id="PF02225"/>
    </source>
</evidence>
<evidence type="ECO:0000256" key="2">
    <source>
        <dbReference type="ARBA" id="ARBA00004271"/>
    </source>
</evidence>
<dbReference type="InterPro" id="IPR041469">
    <property type="entry name" value="Subtilisin-like_FN3"/>
</dbReference>
<dbReference type="Gene3D" id="3.40.50.200">
    <property type="entry name" value="Peptidase S8/S53 domain"/>
    <property type="match status" value="1"/>
</dbReference>
<feature type="chain" id="PRO_5017477428" evidence="13">
    <location>
        <begin position="30"/>
        <end position="780"/>
    </location>
</feature>
<feature type="domain" description="Peptidase S8/S53" evidence="14">
    <location>
        <begin position="145"/>
        <end position="624"/>
    </location>
</feature>
<dbReference type="Pfam" id="PF00082">
    <property type="entry name" value="Peptidase_S8"/>
    <property type="match status" value="1"/>
</dbReference>
<dbReference type="InterPro" id="IPR000209">
    <property type="entry name" value="Peptidase_S8/S53_dom"/>
</dbReference>
<dbReference type="GO" id="GO:0004252">
    <property type="term" value="F:serine-type endopeptidase activity"/>
    <property type="evidence" value="ECO:0007669"/>
    <property type="project" value="UniProtKB-UniRule"/>
</dbReference>
<dbReference type="Pfam" id="PF17766">
    <property type="entry name" value="fn3_6"/>
    <property type="match status" value="1"/>
</dbReference>
<dbReference type="GO" id="GO:0008240">
    <property type="term" value="F:tripeptidyl-peptidase activity"/>
    <property type="evidence" value="ECO:0007669"/>
    <property type="project" value="UniProtKB-EC"/>
</dbReference>
<proteinExistence type="inferred from homology"/>
<dbReference type="InterPro" id="IPR036852">
    <property type="entry name" value="Peptidase_S8/S53_dom_sf"/>
</dbReference>
<comment type="function">
    <text evidence="1">Required for arbuscular mycorrhiza (AM) development during AM symbiosis with AM fungi (e.g. Glomeromycota intraradices).</text>
</comment>
<feature type="domain" description="Subtilisin-like protease fibronectin type-III" evidence="17">
    <location>
        <begin position="678"/>
        <end position="776"/>
    </location>
</feature>
<dbReference type="InterPro" id="IPR010259">
    <property type="entry name" value="S8pro/Inhibitor_I9"/>
</dbReference>
<keyword evidence="7 13" id="KW-0732">Signal</keyword>
<dbReference type="InterPro" id="IPR045051">
    <property type="entry name" value="SBT"/>
</dbReference>
<evidence type="ECO:0000256" key="8">
    <source>
        <dbReference type="ARBA" id="ARBA00022801"/>
    </source>
</evidence>
<dbReference type="GO" id="GO:0048046">
    <property type="term" value="C:apoplast"/>
    <property type="evidence" value="ECO:0007669"/>
    <property type="project" value="UniProtKB-SubCell"/>
</dbReference>
<keyword evidence="10" id="KW-0325">Glycoprotein</keyword>
<keyword evidence="5" id="KW-0964">Secreted</keyword>
<dbReference type="Gramene" id="rna26059">
    <property type="protein sequence ID" value="RHN63367.1"/>
    <property type="gene ID" value="gene26059"/>
</dbReference>
<organism evidence="18 19">
    <name type="scientific">Medicago truncatula</name>
    <name type="common">Barrel medic</name>
    <name type="synonym">Medicago tribuloides</name>
    <dbReference type="NCBI Taxonomy" id="3880"/>
    <lineage>
        <taxon>Eukaryota</taxon>
        <taxon>Viridiplantae</taxon>
        <taxon>Streptophyta</taxon>
        <taxon>Embryophyta</taxon>
        <taxon>Tracheophyta</taxon>
        <taxon>Spermatophyta</taxon>
        <taxon>Magnoliopsida</taxon>
        <taxon>eudicotyledons</taxon>
        <taxon>Gunneridae</taxon>
        <taxon>Pentapetalae</taxon>
        <taxon>rosids</taxon>
        <taxon>fabids</taxon>
        <taxon>Fabales</taxon>
        <taxon>Fabaceae</taxon>
        <taxon>Papilionoideae</taxon>
        <taxon>50 kb inversion clade</taxon>
        <taxon>NPAAA clade</taxon>
        <taxon>Hologalegina</taxon>
        <taxon>IRL clade</taxon>
        <taxon>Trifolieae</taxon>
        <taxon>Medicago</taxon>
    </lineage>
</organism>
<dbReference type="CDD" id="cd02120">
    <property type="entry name" value="PA_subtilisin_like"/>
    <property type="match status" value="1"/>
</dbReference>
<dbReference type="Pfam" id="PF02225">
    <property type="entry name" value="PA"/>
    <property type="match status" value="1"/>
</dbReference>
<dbReference type="SUPFAM" id="SSF52025">
    <property type="entry name" value="PA domain"/>
    <property type="match status" value="1"/>
</dbReference>
<dbReference type="PRINTS" id="PR00723">
    <property type="entry name" value="SUBTILISIN"/>
</dbReference>
<dbReference type="GO" id="GO:0009610">
    <property type="term" value="P:response to symbiotic fungus"/>
    <property type="evidence" value="ECO:0007669"/>
    <property type="project" value="UniProtKB-ARBA"/>
</dbReference>
<gene>
    <name evidence="18" type="ORF">MtrunA17_Chr4g0057531</name>
</gene>
<dbReference type="InterPro" id="IPR046450">
    <property type="entry name" value="PA_dom_sf"/>
</dbReference>
<evidence type="ECO:0000259" key="14">
    <source>
        <dbReference type="Pfam" id="PF00082"/>
    </source>
</evidence>
<dbReference type="InterPro" id="IPR034197">
    <property type="entry name" value="Peptidases_S8_3"/>
</dbReference>
<comment type="similarity">
    <text evidence="3 12">Belongs to the peptidase S8 family.</text>
</comment>
<evidence type="ECO:0000256" key="7">
    <source>
        <dbReference type="ARBA" id="ARBA00022729"/>
    </source>
</evidence>
<feature type="domain" description="PA" evidence="15">
    <location>
        <begin position="407"/>
        <end position="479"/>
    </location>
</feature>
<dbReference type="GO" id="GO:0009609">
    <property type="term" value="P:response to symbiotic bacterium"/>
    <property type="evidence" value="ECO:0007669"/>
    <property type="project" value="UniProtKB-ARBA"/>
</dbReference>
<keyword evidence="9 12" id="KW-0720">Serine protease</keyword>
<name>A0A396IK95_MEDTR</name>
<keyword evidence="4" id="KW-0052">Apoplast</keyword>
<comment type="subcellular location">
    <subcellularLocation>
        <location evidence="2">Secreted</location>
        <location evidence="2">Extracellular space</location>
        <location evidence="2">Apoplast</location>
    </subcellularLocation>
</comment>
<dbReference type="AlphaFoldDB" id="A0A396IK95"/>
<dbReference type="FunFam" id="2.60.40.2310:FF:000001">
    <property type="entry name" value="Subtilisin-like protease SBT1.5"/>
    <property type="match status" value="1"/>
</dbReference>
<dbReference type="SUPFAM" id="SSF52743">
    <property type="entry name" value="Subtilisin-like"/>
    <property type="match status" value="1"/>
</dbReference>
<evidence type="ECO:0000313" key="19">
    <source>
        <dbReference type="Proteomes" id="UP000265566"/>
    </source>
</evidence>
<protein>
    <submittedName>
        <fullName evidence="18">Putative tripeptidyl-peptidase II</fullName>
        <ecNumber evidence="18">3.4.14.10</ecNumber>
    </submittedName>
</protein>
<evidence type="ECO:0000256" key="5">
    <source>
        <dbReference type="ARBA" id="ARBA00022525"/>
    </source>
</evidence>
<feature type="active site" description="Charge relay system" evidence="11 12">
    <location>
        <position position="227"/>
    </location>
</feature>
<evidence type="ECO:0000256" key="1">
    <source>
        <dbReference type="ARBA" id="ARBA00002076"/>
    </source>
</evidence>
<dbReference type="PROSITE" id="PS51892">
    <property type="entry name" value="SUBTILASE"/>
    <property type="match status" value="1"/>
</dbReference>
<dbReference type="PROSITE" id="PS00138">
    <property type="entry name" value="SUBTILASE_SER"/>
    <property type="match status" value="1"/>
</dbReference>
<dbReference type="Gene3D" id="3.50.30.30">
    <property type="match status" value="1"/>
</dbReference>